<dbReference type="Proteomes" id="UP000306236">
    <property type="component" value="Unassembled WGS sequence"/>
</dbReference>
<accession>A0A4V3YWX2</accession>
<dbReference type="EMBL" id="SSWX01000012">
    <property type="protein sequence ID" value="THJ33052.1"/>
    <property type="molecule type" value="Genomic_DNA"/>
</dbReference>
<name>A0A4V3YWX2_9BURK</name>
<proteinExistence type="predicted"/>
<protein>
    <submittedName>
        <fullName evidence="1">DUF1289 domain-containing protein</fullName>
    </submittedName>
</protein>
<gene>
    <name evidence="1" type="ORF">E8K88_10270</name>
</gene>
<dbReference type="OrthoDB" id="8911262at2"/>
<evidence type="ECO:0000313" key="1">
    <source>
        <dbReference type="EMBL" id="THJ33052.1"/>
    </source>
</evidence>
<organism evidence="1 2">
    <name type="scientific">Lampropedia aestuarii</name>
    <dbReference type="NCBI Taxonomy" id="2562762"/>
    <lineage>
        <taxon>Bacteria</taxon>
        <taxon>Pseudomonadati</taxon>
        <taxon>Pseudomonadota</taxon>
        <taxon>Betaproteobacteria</taxon>
        <taxon>Burkholderiales</taxon>
        <taxon>Comamonadaceae</taxon>
        <taxon>Lampropedia</taxon>
    </lineage>
</organism>
<dbReference type="AlphaFoldDB" id="A0A4V3YWX2"/>
<reference evidence="1 2" key="1">
    <citation type="submission" date="2019-04" db="EMBL/GenBank/DDBJ databases">
        <title>Lampropedia sp YIM MLB12 draf genome.</title>
        <authorList>
            <person name="Wang Y.-X."/>
        </authorList>
    </citation>
    <scope>NUCLEOTIDE SEQUENCE [LARGE SCALE GENOMIC DNA]</scope>
    <source>
        <strain evidence="1 2">YIM MLB12</strain>
    </source>
</reference>
<keyword evidence="2" id="KW-1185">Reference proteome</keyword>
<dbReference type="Pfam" id="PF06945">
    <property type="entry name" value="DUF1289"/>
    <property type="match status" value="1"/>
</dbReference>
<evidence type="ECO:0000313" key="2">
    <source>
        <dbReference type="Proteomes" id="UP000306236"/>
    </source>
</evidence>
<comment type="caution">
    <text evidence="1">The sequence shown here is derived from an EMBL/GenBank/DDBJ whole genome shotgun (WGS) entry which is preliminary data.</text>
</comment>
<dbReference type="InterPro" id="IPR010710">
    <property type="entry name" value="DUF1289"/>
</dbReference>
<sequence length="98" mass="10661">MPTSVVPARALLRLADAVQRKGLLQPIAAESAAAGSRLPSPCINVCTMGQVMAEPIEPLCQGCLRTLPEIMEWGGAVSSRQQAIWRDVLQRLQMLQQH</sequence>